<evidence type="ECO:0000256" key="2">
    <source>
        <dbReference type="ARBA" id="ARBA00022801"/>
    </source>
</evidence>
<dbReference type="Pfam" id="PF00561">
    <property type="entry name" value="Abhydrolase_1"/>
    <property type="match status" value="1"/>
</dbReference>
<proteinExistence type="inferred from homology"/>
<gene>
    <name evidence="5" type="ORF">SAMN04488509_10195</name>
</gene>
<dbReference type="GO" id="GO:0016787">
    <property type="term" value="F:hydrolase activity"/>
    <property type="evidence" value="ECO:0007669"/>
    <property type="project" value="UniProtKB-KW"/>
</dbReference>
<dbReference type="InterPro" id="IPR000073">
    <property type="entry name" value="AB_hydrolase_1"/>
</dbReference>
<dbReference type="OrthoDB" id="4510475at2"/>
<organism evidence="5 6">
    <name type="scientific">Aquimonas voraii</name>
    <dbReference type="NCBI Taxonomy" id="265719"/>
    <lineage>
        <taxon>Bacteria</taxon>
        <taxon>Pseudomonadati</taxon>
        <taxon>Pseudomonadota</taxon>
        <taxon>Gammaproteobacteria</taxon>
        <taxon>Lysobacterales</taxon>
        <taxon>Lysobacteraceae</taxon>
        <taxon>Aquimonas</taxon>
    </lineage>
</organism>
<dbReference type="STRING" id="265719.SAMN04488509_10195"/>
<dbReference type="SUPFAM" id="SSF53474">
    <property type="entry name" value="alpha/beta-Hydrolases"/>
    <property type="match status" value="1"/>
</dbReference>
<feature type="domain" description="AB hydrolase-1" evidence="3">
    <location>
        <begin position="94"/>
        <end position="246"/>
    </location>
</feature>
<accession>A0A1G6RU85</accession>
<dbReference type="InterPro" id="IPR013595">
    <property type="entry name" value="Pept_S33_TAP-like_C"/>
</dbReference>
<dbReference type="Gene3D" id="3.40.50.1820">
    <property type="entry name" value="alpha/beta hydrolase"/>
    <property type="match status" value="2"/>
</dbReference>
<comment type="similarity">
    <text evidence="1">Belongs to the peptidase S33 family.</text>
</comment>
<sequence>MKKFLIIAVGVLMLVVIGLEPVLRSFRYDIETAQLEAPDTGRFTLSVSCWFGDGWLERSECAWLYPSQRGEAMTALPVVILRHGLLTRSDTATVYLSGGPGGSSYLYEEAMPWWRDWMQQRLGLDHDLVLYDQRGSGYATPRLSCPEYDTRSRQLILEGASIDAQWEETAPLLEACAAAVPESERREGLYSTATAAQDLRELVRALREEFGYREVHLYGVSYGTRLAQVALAESIEGVGRVVLDGFYPAGLELMGRFADDYAQVLAAAQTQCEGQGGCAGGSLRSLLAQALERLSAQPVELALPAFEEAAAAVEAQPETLRLTPENLFALVEAQLTFGLPVAELHALLQQAARGEFDARWEELAADWVYTLDDPEFSTLLMALIECRDNPPLRRETVAASIEAHPDWAALLYTPEIAYAQCGRLGVRPQPLRPSVIRQPTLLLAAEFDPRTPTVPALEQARGFTQLQTLVLPRSGHSMTDLDDCAAAAAGAFLNRGAAPPERCP</sequence>
<dbReference type="RefSeq" id="WP_091237564.1">
    <property type="nucleotide sequence ID" value="NZ_FNAG01000001.1"/>
</dbReference>
<dbReference type="InterPro" id="IPR051601">
    <property type="entry name" value="Serine_prot/Carboxylest_S33"/>
</dbReference>
<evidence type="ECO:0000259" key="4">
    <source>
        <dbReference type="Pfam" id="PF08386"/>
    </source>
</evidence>
<keyword evidence="2" id="KW-0378">Hydrolase</keyword>
<evidence type="ECO:0000256" key="1">
    <source>
        <dbReference type="ARBA" id="ARBA00010088"/>
    </source>
</evidence>
<dbReference type="EMBL" id="FNAG01000001">
    <property type="protein sequence ID" value="SDD07993.1"/>
    <property type="molecule type" value="Genomic_DNA"/>
</dbReference>
<name>A0A1G6RU85_9GAMM</name>
<evidence type="ECO:0000313" key="6">
    <source>
        <dbReference type="Proteomes" id="UP000199603"/>
    </source>
</evidence>
<dbReference type="AlphaFoldDB" id="A0A1G6RU85"/>
<dbReference type="InterPro" id="IPR029058">
    <property type="entry name" value="AB_hydrolase_fold"/>
</dbReference>
<evidence type="ECO:0000259" key="3">
    <source>
        <dbReference type="Pfam" id="PF00561"/>
    </source>
</evidence>
<dbReference type="Proteomes" id="UP000199603">
    <property type="component" value="Unassembled WGS sequence"/>
</dbReference>
<evidence type="ECO:0000313" key="5">
    <source>
        <dbReference type="EMBL" id="SDD07993.1"/>
    </source>
</evidence>
<keyword evidence="6" id="KW-1185">Reference proteome</keyword>
<dbReference type="PANTHER" id="PTHR43248:SF25">
    <property type="entry name" value="AB HYDROLASE-1 DOMAIN-CONTAINING PROTEIN-RELATED"/>
    <property type="match status" value="1"/>
</dbReference>
<protein>
    <submittedName>
        <fullName evidence="5">TAP-like protein</fullName>
    </submittedName>
</protein>
<feature type="domain" description="Peptidase S33 tripeptidyl aminopeptidase-like C-terminal" evidence="4">
    <location>
        <begin position="420"/>
        <end position="500"/>
    </location>
</feature>
<dbReference type="PANTHER" id="PTHR43248">
    <property type="entry name" value="2-SUCCINYL-6-HYDROXY-2,4-CYCLOHEXADIENE-1-CARBOXYLATE SYNTHASE"/>
    <property type="match status" value="1"/>
</dbReference>
<reference evidence="5 6" key="1">
    <citation type="submission" date="2016-10" db="EMBL/GenBank/DDBJ databases">
        <authorList>
            <person name="de Groot N.N."/>
        </authorList>
    </citation>
    <scope>NUCLEOTIDE SEQUENCE [LARGE SCALE GENOMIC DNA]</scope>
    <source>
        <strain evidence="5 6">DSM 16957</strain>
    </source>
</reference>
<dbReference type="Pfam" id="PF08386">
    <property type="entry name" value="Abhydrolase_4"/>
    <property type="match status" value="1"/>
</dbReference>